<accession>A0AA43TW39</accession>
<feature type="region of interest" description="Disordered" evidence="1">
    <location>
        <begin position="247"/>
        <end position="286"/>
    </location>
</feature>
<feature type="compositionally biased region" description="Low complexity" evidence="1">
    <location>
        <begin position="127"/>
        <end position="149"/>
    </location>
</feature>
<feature type="region of interest" description="Disordered" evidence="1">
    <location>
        <begin position="387"/>
        <end position="426"/>
    </location>
</feature>
<dbReference type="AlphaFoldDB" id="A0AA43TW39"/>
<evidence type="ECO:0000313" key="3">
    <source>
        <dbReference type="Proteomes" id="UP001161017"/>
    </source>
</evidence>
<feature type="region of interest" description="Disordered" evidence="1">
    <location>
        <begin position="1"/>
        <end position="197"/>
    </location>
</feature>
<organism evidence="2 3">
    <name type="scientific">Ramalina farinacea</name>
    <dbReference type="NCBI Taxonomy" id="258253"/>
    <lineage>
        <taxon>Eukaryota</taxon>
        <taxon>Fungi</taxon>
        <taxon>Dikarya</taxon>
        <taxon>Ascomycota</taxon>
        <taxon>Pezizomycotina</taxon>
        <taxon>Lecanoromycetes</taxon>
        <taxon>OSLEUM clade</taxon>
        <taxon>Lecanoromycetidae</taxon>
        <taxon>Lecanorales</taxon>
        <taxon>Lecanorineae</taxon>
        <taxon>Ramalinaceae</taxon>
        <taxon>Ramalina</taxon>
    </lineage>
</organism>
<sequence>MVRCRGKKKQPPNPDLARFPPKRKEKKQNPPQTDSPHHTGSLPDRNSRAQDALQAHRGPAEEDRTRLPAALPPTLLRQQIAPDPLPGLHPLHAQRPLLHDPPSSSSLRQPTPQRPLPSFSPPESPPDETQSTSTPSTSTTISHTSDPTPLATSSKPILPRPNIPSHGPYHQHQQHRSAPPASSSSTKRLRLNTSPRGQTNQYVDLALLNRLYDSHRLHFWSTIASAYGTGLSPATLEDAWRASHSLRTTNTTTNNSNNGKGSALPPTPRGSPAGETPAGKQQEGCYSAVTDPGRCCPSSATSSTAAGGGFTAVNSVGGGWAGSRASEPPIPQQRQQQEAPRSSSAYANANGAGRRGVVGSIRSLLNGGEEVEEQTRKLREIEREYGDVVRRSASASEGSTPTTTTGQMEGVVGAAVGRPQAVETTA</sequence>
<feature type="compositionally biased region" description="Low complexity" evidence="1">
    <location>
        <begin position="332"/>
        <end position="352"/>
    </location>
</feature>
<evidence type="ECO:0000313" key="2">
    <source>
        <dbReference type="EMBL" id="MDI1490094.1"/>
    </source>
</evidence>
<feature type="compositionally biased region" description="Low complexity" evidence="1">
    <location>
        <begin position="67"/>
        <end position="77"/>
    </location>
</feature>
<feature type="compositionally biased region" description="Polar residues" evidence="1">
    <location>
        <begin position="393"/>
        <end position="407"/>
    </location>
</feature>
<proteinExistence type="predicted"/>
<dbReference type="EMBL" id="JAPUFD010000011">
    <property type="protein sequence ID" value="MDI1490094.1"/>
    <property type="molecule type" value="Genomic_DNA"/>
</dbReference>
<feature type="compositionally biased region" description="Polar residues" evidence="1">
    <location>
        <begin position="180"/>
        <end position="197"/>
    </location>
</feature>
<feature type="compositionally biased region" description="Pro residues" evidence="1">
    <location>
        <begin position="112"/>
        <end position="124"/>
    </location>
</feature>
<name>A0AA43TW39_9LECA</name>
<evidence type="ECO:0000256" key="1">
    <source>
        <dbReference type="SAM" id="MobiDB-lite"/>
    </source>
</evidence>
<feature type="compositionally biased region" description="Low complexity" evidence="1">
    <location>
        <begin position="248"/>
        <end position="258"/>
    </location>
</feature>
<feature type="region of interest" description="Disordered" evidence="1">
    <location>
        <begin position="319"/>
        <end position="352"/>
    </location>
</feature>
<dbReference type="Proteomes" id="UP001161017">
    <property type="component" value="Unassembled WGS sequence"/>
</dbReference>
<feature type="compositionally biased region" description="Basic residues" evidence="1">
    <location>
        <begin position="1"/>
        <end position="10"/>
    </location>
</feature>
<protein>
    <submittedName>
        <fullName evidence="2">Uncharacterized protein</fullName>
    </submittedName>
</protein>
<comment type="caution">
    <text evidence="2">The sequence shown here is derived from an EMBL/GenBank/DDBJ whole genome shotgun (WGS) entry which is preliminary data.</text>
</comment>
<reference evidence="2" key="1">
    <citation type="journal article" date="2023" name="Genome Biol. Evol.">
        <title>First Whole Genome Sequence and Flow Cytometry Genome Size Data for the Lichen-Forming Fungus Ramalina farinacea (Ascomycota).</title>
        <authorList>
            <person name="Llewellyn T."/>
            <person name="Mian S."/>
            <person name="Hill R."/>
            <person name="Leitch I.J."/>
            <person name="Gaya E."/>
        </authorList>
    </citation>
    <scope>NUCLEOTIDE SEQUENCE</scope>
    <source>
        <strain evidence="2">LIQ254RAFAR</strain>
    </source>
</reference>
<keyword evidence="3" id="KW-1185">Reference proteome</keyword>
<gene>
    <name evidence="2" type="ORF">OHK93_001294</name>
</gene>